<name>A0ACB0M1T2_TRIPR</name>
<reference evidence="1" key="1">
    <citation type="submission" date="2023-10" db="EMBL/GenBank/DDBJ databases">
        <authorList>
            <person name="Rodriguez Cubillos JULIANA M."/>
            <person name="De Vega J."/>
        </authorList>
    </citation>
    <scope>NUCLEOTIDE SEQUENCE</scope>
</reference>
<keyword evidence="2" id="KW-1185">Reference proteome</keyword>
<dbReference type="Proteomes" id="UP001177021">
    <property type="component" value="Unassembled WGS sequence"/>
</dbReference>
<protein>
    <submittedName>
        <fullName evidence="1">Uncharacterized protein</fullName>
    </submittedName>
</protein>
<organism evidence="1 2">
    <name type="scientific">Trifolium pratense</name>
    <name type="common">Red clover</name>
    <dbReference type="NCBI Taxonomy" id="57577"/>
    <lineage>
        <taxon>Eukaryota</taxon>
        <taxon>Viridiplantae</taxon>
        <taxon>Streptophyta</taxon>
        <taxon>Embryophyta</taxon>
        <taxon>Tracheophyta</taxon>
        <taxon>Spermatophyta</taxon>
        <taxon>Magnoliopsida</taxon>
        <taxon>eudicotyledons</taxon>
        <taxon>Gunneridae</taxon>
        <taxon>Pentapetalae</taxon>
        <taxon>rosids</taxon>
        <taxon>fabids</taxon>
        <taxon>Fabales</taxon>
        <taxon>Fabaceae</taxon>
        <taxon>Papilionoideae</taxon>
        <taxon>50 kb inversion clade</taxon>
        <taxon>NPAAA clade</taxon>
        <taxon>Hologalegina</taxon>
        <taxon>IRL clade</taxon>
        <taxon>Trifolieae</taxon>
        <taxon>Trifolium</taxon>
    </lineage>
</organism>
<gene>
    <name evidence="1" type="ORF">MILVUS5_LOCUS37777</name>
</gene>
<proteinExistence type="predicted"/>
<evidence type="ECO:0000313" key="1">
    <source>
        <dbReference type="EMBL" id="CAJ2674564.1"/>
    </source>
</evidence>
<dbReference type="EMBL" id="CASHSV030000716">
    <property type="protein sequence ID" value="CAJ2674564.1"/>
    <property type="molecule type" value="Genomic_DNA"/>
</dbReference>
<accession>A0ACB0M1T2</accession>
<evidence type="ECO:0000313" key="2">
    <source>
        <dbReference type="Proteomes" id="UP001177021"/>
    </source>
</evidence>
<comment type="caution">
    <text evidence="1">The sequence shown here is derived from an EMBL/GenBank/DDBJ whole genome shotgun (WGS) entry which is preliminary data.</text>
</comment>
<sequence length="576" mass="65105">MGDRIELLVKKLIEGNATMQLLTKQMYQQTLVLSEEIGRMREEIQKEKTIDSGSLTNSSELPSIMKNHTVVVEGIEEITDESKDDEVEVAIETSVIDSGSETMVTTMLVGLEAVDSDVKMSEAHRGREKMVVSEMQITQAALVEIQPPPKPPDVVRSGTTLLRRVPPPKPPDMGAQVWTVLPPPQPPEPPDMGSLLWHDPPPKPPDRGDLGNGKGEKKTEANFQVFVEGWKGLEKIGVKPTIGEKNPDKVRANLVISINSFLNLNIIMGQFHDSIWIKKQMELNSQFNSCLISVGSIHETSIPNRIVKGVVRGFLASDLVDPTLSSTCFETWILLIRFLECLGTGEIIVSGSIINEYPLFLYNHHCKVWDWEHIMNGEHYSVVFEGQTLNFWVHKIEEGKINSLSINLMKFMTKISNLGHFSKPQVAADKENYIFAIFLIMKNLKKLREYLLGLKVDKYTREIIIIHHMMQPNLDRYNKGKEINVCSLRSLVDKIELLSTALVETLAQFAWIEMLMLMQSLEGMKVGVVLGIMCRYAFIQWDSGELNFLIATDDYCLGGLLTFHGWFNFVFDRGKF</sequence>